<evidence type="ECO:0000256" key="1">
    <source>
        <dbReference type="ARBA" id="ARBA00022729"/>
    </source>
</evidence>
<evidence type="ECO:0000313" key="4">
    <source>
        <dbReference type="Proteomes" id="UP000239532"/>
    </source>
</evidence>
<evidence type="ECO:0000259" key="2">
    <source>
        <dbReference type="Pfam" id="PF13778"/>
    </source>
</evidence>
<dbReference type="Pfam" id="PF13778">
    <property type="entry name" value="DUF4174"/>
    <property type="match status" value="1"/>
</dbReference>
<keyword evidence="4" id="KW-1185">Reference proteome</keyword>
<sequence>MSKFLFYKLILITATMNSQDLKTHQWKNRLILVFNNGSDATEYRKQISDLKEASVGCEERKLLMYQVLPSEVRLNDFTGAKSEKWNATTDLFTEFMQKDDRFKVVLIGLDGTVKEERDEPISSKELFEIIDGMSMRQAEMRRQE</sequence>
<dbReference type="OrthoDB" id="7362103at2"/>
<accession>A0A2S9WX87</accession>
<dbReference type="EMBL" id="MQUC01000003">
    <property type="protein sequence ID" value="PRP68084.1"/>
    <property type="molecule type" value="Genomic_DNA"/>
</dbReference>
<name>A0A2S9WX87_9FLAO</name>
<keyword evidence="1" id="KW-0732">Signal</keyword>
<dbReference type="AlphaFoldDB" id="A0A2S9WX87"/>
<evidence type="ECO:0000313" key="3">
    <source>
        <dbReference type="EMBL" id="PRP68084.1"/>
    </source>
</evidence>
<organism evidence="3 4">
    <name type="scientific">Nonlabens agnitus</name>
    <dbReference type="NCBI Taxonomy" id="870484"/>
    <lineage>
        <taxon>Bacteria</taxon>
        <taxon>Pseudomonadati</taxon>
        <taxon>Bacteroidota</taxon>
        <taxon>Flavobacteriia</taxon>
        <taxon>Flavobacteriales</taxon>
        <taxon>Flavobacteriaceae</taxon>
        <taxon>Nonlabens</taxon>
    </lineage>
</organism>
<dbReference type="InterPro" id="IPR025232">
    <property type="entry name" value="DUF4174"/>
</dbReference>
<protein>
    <recommendedName>
        <fullName evidence="2">DUF4174 domain-containing protein</fullName>
    </recommendedName>
</protein>
<dbReference type="Proteomes" id="UP000239532">
    <property type="component" value="Unassembled WGS sequence"/>
</dbReference>
<gene>
    <name evidence="3" type="ORF">BST86_13795</name>
</gene>
<feature type="domain" description="DUF4174" evidence="2">
    <location>
        <begin position="21"/>
        <end position="139"/>
    </location>
</feature>
<proteinExistence type="predicted"/>
<reference evidence="3 4" key="1">
    <citation type="submission" date="2016-11" db="EMBL/GenBank/DDBJ databases">
        <title>Trade-off between light-utilization and light-protection in marine flavobacteria.</title>
        <authorList>
            <person name="Kumagai Y."/>
        </authorList>
    </citation>
    <scope>NUCLEOTIDE SEQUENCE [LARGE SCALE GENOMIC DNA]</scope>
    <source>
        <strain evidence="3 4">JCM 17109</strain>
    </source>
</reference>
<dbReference type="RefSeq" id="WP_105983760.1">
    <property type="nucleotide sequence ID" value="NZ_MQUC01000003.1"/>
</dbReference>
<comment type="caution">
    <text evidence="3">The sequence shown here is derived from an EMBL/GenBank/DDBJ whole genome shotgun (WGS) entry which is preliminary data.</text>
</comment>